<protein>
    <submittedName>
        <fullName evidence="1">Uncharacterized protein</fullName>
    </submittedName>
</protein>
<keyword evidence="2" id="KW-1185">Reference proteome</keyword>
<organism evidence="1 2">
    <name type="scientific">Eretmocerus hayati</name>
    <dbReference type="NCBI Taxonomy" id="131215"/>
    <lineage>
        <taxon>Eukaryota</taxon>
        <taxon>Metazoa</taxon>
        <taxon>Ecdysozoa</taxon>
        <taxon>Arthropoda</taxon>
        <taxon>Hexapoda</taxon>
        <taxon>Insecta</taxon>
        <taxon>Pterygota</taxon>
        <taxon>Neoptera</taxon>
        <taxon>Endopterygota</taxon>
        <taxon>Hymenoptera</taxon>
        <taxon>Apocrita</taxon>
        <taxon>Proctotrupomorpha</taxon>
        <taxon>Chalcidoidea</taxon>
        <taxon>Aphelinidae</taxon>
        <taxon>Aphelininae</taxon>
        <taxon>Eretmocerus</taxon>
    </lineage>
</organism>
<evidence type="ECO:0000313" key="1">
    <source>
        <dbReference type="EMBL" id="KAJ8672925.1"/>
    </source>
</evidence>
<dbReference type="Proteomes" id="UP001239111">
    <property type="component" value="Chromosome 3"/>
</dbReference>
<reference evidence="1" key="1">
    <citation type="submission" date="2023-04" db="EMBL/GenBank/DDBJ databases">
        <title>A chromosome-level genome assembly of the parasitoid wasp Eretmocerus hayati.</title>
        <authorList>
            <person name="Zhong Y."/>
            <person name="Liu S."/>
            <person name="Liu Y."/>
        </authorList>
    </citation>
    <scope>NUCLEOTIDE SEQUENCE</scope>
    <source>
        <strain evidence="1">ZJU_SS_LIU_2023</strain>
    </source>
</reference>
<sequence length="273" mass="31971">MMPMDEDQRFDINDISNFEANFKEKIDELQWKSKALQELQQEVFKIRQELVSKDILLEDRKRTINDLRMQLTTANHVVEMIEREKSKCANERMQSQINCDTAMKERESLLEQAHKAKLENMTLKLELQKKTEDVAQNEIKTKKLEASLVEVQNRFFQTNSFLKSSISKLEREHKSLKKTIGTVINLNKQLQTVGLCSLAIYEKKNEEIRELQRNLAGNGPQVTTQLQVQGEEVIHISGVQRQAKDILEQIRFEMRKYSESDQEIDAILREFGK</sequence>
<evidence type="ECO:0000313" key="2">
    <source>
        <dbReference type="Proteomes" id="UP001239111"/>
    </source>
</evidence>
<name>A0ACC2NNU6_9HYME</name>
<dbReference type="EMBL" id="CM056743">
    <property type="protein sequence ID" value="KAJ8672925.1"/>
    <property type="molecule type" value="Genomic_DNA"/>
</dbReference>
<comment type="caution">
    <text evidence="1">The sequence shown here is derived from an EMBL/GenBank/DDBJ whole genome shotgun (WGS) entry which is preliminary data.</text>
</comment>
<gene>
    <name evidence="1" type="ORF">QAD02_004186</name>
</gene>
<proteinExistence type="predicted"/>
<accession>A0ACC2NNU6</accession>